<proteinExistence type="predicted"/>
<protein>
    <recommendedName>
        <fullName evidence="4">DUF4179 domain-containing protein</fullName>
    </recommendedName>
</protein>
<evidence type="ECO:0000313" key="3">
    <source>
        <dbReference type="Proteomes" id="UP000622610"/>
    </source>
</evidence>
<comment type="caution">
    <text evidence="2">The sequence shown here is derived from an EMBL/GenBank/DDBJ whole genome shotgun (WGS) entry which is preliminary data.</text>
</comment>
<evidence type="ECO:0008006" key="4">
    <source>
        <dbReference type="Google" id="ProtNLM"/>
    </source>
</evidence>
<dbReference type="EMBL" id="BMDT01000009">
    <property type="protein sequence ID" value="GGI66307.1"/>
    <property type="molecule type" value="Genomic_DNA"/>
</dbReference>
<accession>A0A917N6X6</accession>
<keyword evidence="1" id="KW-0812">Transmembrane</keyword>
<name>A0A917N6X6_9ENTE</name>
<gene>
    <name evidence="2" type="ORF">GCM10011482_19610</name>
</gene>
<reference evidence="2" key="1">
    <citation type="journal article" date="2014" name="Int. J. Syst. Evol. Microbiol.">
        <title>Complete genome sequence of Corynebacterium casei LMG S-19264T (=DSM 44701T), isolated from a smear-ripened cheese.</title>
        <authorList>
            <consortium name="US DOE Joint Genome Institute (JGI-PGF)"/>
            <person name="Walter F."/>
            <person name="Albersmeier A."/>
            <person name="Kalinowski J."/>
            <person name="Ruckert C."/>
        </authorList>
    </citation>
    <scope>NUCLEOTIDE SEQUENCE</scope>
    <source>
        <strain evidence="2">CCM 8433</strain>
    </source>
</reference>
<dbReference type="RefSeq" id="WP_188368136.1">
    <property type="nucleotide sequence ID" value="NZ_BMDT01000009.1"/>
</dbReference>
<sequence>MEPFEEKMKDELQQEVKLSPAARRGFDQAYQQIRQQPQNKKVYWGTIIQLAAVGLLIVGGIWHKPVVQALQQFFGFGQFESEKVQKSDFVSEKGLSVTDQGIQITTEAFYRDASEIGFKLRFDFLEHQKEWKKADDFNMLFRVRNDEDYLFEFISDTKELKGTGDDLTFKEIKELDTDGKKAEYIVKLVRGKEPIPTEGDLQLEIETINLFSDNNQEYTLLKQIEGQWDFELTSEAKASFETIFFDWESHPEIEILKAEATATGLAIEYRYDENHAWTKDYLEGIHTFLTDEQCKEYHSDGRKMEVKDGMIYVNVVYPYTAYDEKQSLNLHFDGAGLDSIALTMKK</sequence>
<organism evidence="2 3">
    <name type="scientific">Enterococcus alcedinis</name>
    <dbReference type="NCBI Taxonomy" id="1274384"/>
    <lineage>
        <taxon>Bacteria</taxon>
        <taxon>Bacillati</taxon>
        <taxon>Bacillota</taxon>
        <taxon>Bacilli</taxon>
        <taxon>Lactobacillales</taxon>
        <taxon>Enterococcaceae</taxon>
        <taxon>Enterococcus</taxon>
    </lineage>
</organism>
<dbReference type="Gene3D" id="2.60.40.1630">
    <property type="entry name" value="bacillus anthracis domain"/>
    <property type="match status" value="1"/>
</dbReference>
<reference evidence="2" key="2">
    <citation type="submission" date="2020-09" db="EMBL/GenBank/DDBJ databases">
        <authorList>
            <person name="Sun Q."/>
            <person name="Sedlacek I."/>
        </authorList>
    </citation>
    <scope>NUCLEOTIDE SEQUENCE</scope>
    <source>
        <strain evidence="2">CCM 8433</strain>
    </source>
</reference>
<keyword evidence="1" id="KW-1133">Transmembrane helix</keyword>
<keyword evidence="3" id="KW-1185">Reference proteome</keyword>
<dbReference type="Proteomes" id="UP000622610">
    <property type="component" value="Unassembled WGS sequence"/>
</dbReference>
<evidence type="ECO:0000256" key="1">
    <source>
        <dbReference type="SAM" id="Phobius"/>
    </source>
</evidence>
<feature type="transmembrane region" description="Helical" evidence="1">
    <location>
        <begin position="42"/>
        <end position="62"/>
    </location>
</feature>
<evidence type="ECO:0000313" key="2">
    <source>
        <dbReference type="EMBL" id="GGI66307.1"/>
    </source>
</evidence>
<keyword evidence="1" id="KW-0472">Membrane</keyword>
<dbReference type="AlphaFoldDB" id="A0A917N6X6"/>